<dbReference type="PANTHER" id="PTHR31227">
    <property type="entry name" value="PROTEIN CBG15697"/>
    <property type="match status" value="1"/>
</dbReference>
<feature type="region of interest" description="Disordered" evidence="1">
    <location>
        <begin position="753"/>
        <end position="815"/>
    </location>
</feature>
<dbReference type="Pfam" id="PF02206">
    <property type="entry name" value="WSN"/>
    <property type="match status" value="1"/>
</dbReference>
<sequence length="815" mass="93889">MDHLSALFGHCLPPSIRLVMEIGSMCIEIPPPSAESFKVKRDAQDDAFSSIQSRVSTLARVVNGITLYNGLIAGTIPINEVISELMAMGSLKLQDLKTFDYKKIEEFLNEWKAVKFEDPINSILKEVVNLNKVQYMYVESQKLYNLPNETTIKTLDHLKTPEINVFATKSLVEKEDIDSAMKLIGDHGIIKILKKMQAFTDFVKLIETYETFKFEAIKSATPEQFSQLNSTLETLIEVIKKYKEPLDSMKLMILTQPTHRRYTTGFPNGYREFYSLKRDIDDPWLKELIGEQKELRNLIPLINLFVPMNSLDRKLIRRDPLRNAIREMSRIGTFSSKSIALPLETLRTQMPNETTSQLSEWKKISDNLEELTYKVNIVNLMQEITNATVEESIKKEMITILLEEFKKGQNIETLADSKQYVFIAEFSKEVSKYSYFFSFDLSELKFTDDKGSVAQLAVNVDNILTNFEKAMSDMKIAVTRLFALEFKMEKLKKNKALEDLNNLDELQKQLGDYSSLIHLIELVFLYEEELKRFLINGNSVSKLGRFDYSFDKRMVPKVVKLMGDVREKKKGMKKANTLEELDTVLKRLYGLEGVDLKMTSQNEMIDDKMAWIVHPKTGKMLKSFKRLVGILSQPDFTFTAYANGSTSLAKIREIFGNNTNEAEVTPIEEEPLVAQPKIQYVGLSEKKRPEQKSTMFSTTALIVYALLIAFIGLHIFLWFFPLKAFGWMPEAYEKVCGKIGLTREPKGYWSISDDESEISQNSIEKEPVIEQQPDSMSFRYLSSEKDPHRRNDDCARMYEQNLSEYEEDEQPQGKK</sequence>
<protein>
    <submittedName>
        <fullName evidence="5">WSN domain-containing protein</fullName>
    </submittedName>
</protein>
<dbReference type="SMART" id="SM00453">
    <property type="entry name" value="WSN"/>
    <property type="match status" value="1"/>
</dbReference>
<dbReference type="InterPro" id="IPR003125">
    <property type="entry name" value="WSN"/>
</dbReference>
<evidence type="ECO:0000259" key="3">
    <source>
        <dbReference type="SMART" id="SM00453"/>
    </source>
</evidence>
<keyword evidence="2" id="KW-0472">Membrane</keyword>
<evidence type="ECO:0000256" key="1">
    <source>
        <dbReference type="SAM" id="MobiDB-lite"/>
    </source>
</evidence>
<keyword evidence="4" id="KW-1185">Reference proteome</keyword>
<organism evidence="4 5">
    <name type="scientific">Caenorhabditis tropicalis</name>
    <dbReference type="NCBI Taxonomy" id="1561998"/>
    <lineage>
        <taxon>Eukaryota</taxon>
        <taxon>Metazoa</taxon>
        <taxon>Ecdysozoa</taxon>
        <taxon>Nematoda</taxon>
        <taxon>Chromadorea</taxon>
        <taxon>Rhabditida</taxon>
        <taxon>Rhabditina</taxon>
        <taxon>Rhabditomorpha</taxon>
        <taxon>Rhabditoidea</taxon>
        <taxon>Rhabditidae</taxon>
        <taxon>Peloderinae</taxon>
        <taxon>Caenorhabditis</taxon>
    </lineage>
</organism>
<name>A0A1I7UPF6_9PELO</name>
<evidence type="ECO:0000313" key="5">
    <source>
        <dbReference type="WBParaSite" id="Csp11.Scaffold630.g18022.t1"/>
    </source>
</evidence>
<evidence type="ECO:0000256" key="2">
    <source>
        <dbReference type="SAM" id="Phobius"/>
    </source>
</evidence>
<feature type="transmembrane region" description="Helical" evidence="2">
    <location>
        <begin position="701"/>
        <end position="720"/>
    </location>
</feature>
<dbReference type="WBParaSite" id="Csp11.Scaffold630.g18022.t1">
    <property type="protein sequence ID" value="Csp11.Scaffold630.g18022.t1"/>
    <property type="gene ID" value="Csp11.Scaffold630.g18022"/>
</dbReference>
<dbReference type="eggNOG" id="ENOG502RYAB">
    <property type="taxonomic scope" value="Eukaryota"/>
</dbReference>
<dbReference type="Proteomes" id="UP000095282">
    <property type="component" value="Unplaced"/>
</dbReference>
<dbReference type="AlphaFoldDB" id="A0A1I7UPF6"/>
<reference evidence="5" key="1">
    <citation type="submission" date="2016-11" db="UniProtKB">
        <authorList>
            <consortium name="WormBaseParasite"/>
        </authorList>
    </citation>
    <scope>IDENTIFICATION</scope>
</reference>
<keyword evidence="2" id="KW-1133">Transmembrane helix</keyword>
<feature type="compositionally biased region" description="Basic and acidic residues" evidence="1">
    <location>
        <begin position="782"/>
        <end position="796"/>
    </location>
</feature>
<feature type="domain" description="Domain of unknown function WSN" evidence="3">
    <location>
        <begin position="46"/>
        <end position="114"/>
    </location>
</feature>
<dbReference type="STRING" id="1561998.A0A1I7UPF6"/>
<proteinExistence type="predicted"/>
<dbReference type="PANTHER" id="PTHR31227:SF1">
    <property type="entry name" value="DOMAIN OF UNKNOWN FUNCTION WSN DOMAIN-CONTAINING PROTEIN"/>
    <property type="match status" value="1"/>
</dbReference>
<accession>A0A1I7UPF6</accession>
<evidence type="ECO:0000313" key="4">
    <source>
        <dbReference type="Proteomes" id="UP000095282"/>
    </source>
</evidence>
<keyword evidence="2" id="KW-0812">Transmembrane</keyword>
<feature type="compositionally biased region" description="Acidic residues" evidence="1">
    <location>
        <begin position="804"/>
        <end position="815"/>
    </location>
</feature>